<feature type="region of interest" description="Disordered" evidence="1">
    <location>
        <begin position="378"/>
        <end position="399"/>
    </location>
</feature>
<feature type="region of interest" description="Disordered" evidence="1">
    <location>
        <begin position="1"/>
        <end position="22"/>
    </location>
</feature>
<feature type="region of interest" description="Disordered" evidence="1">
    <location>
        <begin position="121"/>
        <end position="202"/>
    </location>
</feature>
<dbReference type="OrthoDB" id="72441at2759"/>
<dbReference type="Pfam" id="PF06398">
    <property type="entry name" value="Pex24p"/>
    <property type="match status" value="1"/>
</dbReference>
<sequence>MDPRVPLDVGTGTGTGTSVATTGEVSSISLGTTINTKVLQPEVARPNMTPPTDKILARDPLTSDASTDKTTDTTSNWLEPGSIQQLSEEEALRENERAAEKIRQKLKHLSKLNAVRRNLTHSPHQDEHPQVFSGSPTLSADAPTDSQSSHVTDTTTTTNDPAAVDKAKDENDAGKKSRSMSLAGSTLEARQKKKTSNPIDLEPARLVDAQTVAGDRRYFQCQGDPAPEGDFVYDFLYQHQRGAFFFGTPKFSSKSLLPVDPDEWTDPKFQTSAMDTSDYELPDPSWEWVHKSWLVDMTGDVDEDGWEYAMTFHGSPWHGNYEIFRSFARRRRWLRLRKRKGKSLGKPGSLPERTYPPSIPEFSQSQLEASIALQQDATPYSTMDRRAGKSTSTGTGSLSLPLPPAKRVDLYQSLKKSHSDREKLAHVAQYVVRYPGDFDDMEKRLDKYFNLFDYETSRREFISMLMAYGRGQSEAVQKAAKQLLFFSDQKMLQH</sequence>
<organism evidence="3 4">
    <name type="scientific">Linnemannia elongata AG-77</name>
    <dbReference type="NCBI Taxonomy" id="1314771"/>
    <lineage>
        <taxon>Eukaryota</taxon>
        <taxon>Fungi</taxon>
        <taxon>Fungi incertae sedis</taxon>
        <taxon>Mucoromycota</taxon>
        <taxon>Mortierellomycotina</taxon>
        <taxon>Mortierellomycetes</taxon>
        <taxon>Mortierellales</taxon>
        <taxon>Mortierellaceae</taxon>
        <taxon>Linnemannia</taxon>
    </lineage>
</organism>
<feature type="compositionally biased region" description="Basic and acidic residues" evidence="1">
    <location>
        <begin position="163"/>
        <end position="175"/>
    </location>
</feature>
<dbReference type="Proteomes" id="UP000078512">
    <property type="component" value="Unassembled WGS sequence"/>
</dbReference>
<dbReference type="GO" id="GO:0007031">
    <property type="term" value="P:peroxisome organization"/>
    <property type="evidence" value="ECO:0007669"/>
    <property type="project" value="UniProtKB-ARBA"/>
</dbReference>
<dbReference type="GO" id="GO:0005778">
    <property type="term" value="C:peroxisomal membrane"/>
    <property type="evidence" value="ECO:0007669"/>
    <property type="project" value="UniProtKB-ARBA"/>
</dbReference>
<proteinExistence type="predicted"/>
<evidence type="ECO:0000259" key="2">
    <source>
        <dbReference type="SMART" id="SM00694"/>
    </source>
</evidence>
<dbReference type="EMBL" id="KV442079">
    <property type="protein sequence ID" value="OAQ25415.1"/>
    <property type="molecule type" value="Genomic_DNA"/>
</dbReference>
<dbReference type="AlphaFoldDB" id="A0A197JJS8"/>
<feature type="region of interest" description="Disordered" evidence="1">
    <location>
        <begin position="42"/>
        <end position="97"/>
    </location>
</feature>
<feature type="domain" description="Peroxin/Ferlin" evidence="2">
    <location>
        <begin position="305"/>
        <end position="340"/>
    </location>
</feature>
<name>A0A197JJS8_9FUNG</name>
<evidence type="ECO:0000256" key="1">
    <source>
        <dbReference type="SAM" id="MobiDB-lite"/>
    </source>
</evidence>
<dbReference type="InterPro" id="IPR010482">
    <property type="entry name" value="TECPR1-like_DysF"/>
</dbReference>
<dbReference type="SMART" id="SM00694">
    <property type="entry name" value="DysFC"/>
    <property type="match status" value="1"/>
</dbReference>
<protein>
    <recommendedName>
        <fullName evidence="2">Peroxin/Ferlin domain-containing protein</fullName>
    </recommendedName>
</protein>
<gene>
    <name evidence="3" type="ORF">K457DRAFT_35245</name>
</gene>
<dbReference type="InterPro" id="IPR006614">
    <property type="entry name" value="Peroxin/Ferlin"/>
</dbReference>
<feature type="compositionally biased region" description="Low complexity" evidence="1">
    <location>
        <begin position="389"/>
        <end position="399"/>
    </location>
</feature>
<accession>A0A197JJS8</accession>
<keyword evidence="4" id="KW-1185">Reference proteome</keyword>
<reference evidence="3 4" key="1">
    <citation type="submission" date="2016-05" db="EMBL/GenBank/DDBJ databases">
        <title>Genome sequencing reveals origins of a unique bacterial endosymbiosis in the earliest lineages of terrestrial Fungi.</title>
        <authorList>
            <consortium name="DOE Joint Genome Institute"/>
            <person name="Uehling J."/>
            <person name="Gryganskyi A."/>
            <person name="Hameed K."/>
            <person name="Tschaplinski T."/>
            <person name="Misztal P."/>
            <person name="Wu S."/>
            <person name="Desiro A."/>
            <person name="Vande Pol N."/>
            <person name="Du Z.-Y."/>
            <person name="Zienkiewicz A."/>
            <person name="Zienkiewicz K."/>
            <person name="Morin E."/>
            <person name="Tisserant E."/>
            <person name="Splivallo R."/>
            <person name="Hainaut M."/>
            <person name="Henrissat B."/>
            <person name="Ohm R."/>
            <person name="Kuo A."/>
            <person name="Yan J."/>
            <person name="Lipzen A."/>
            <person name="Nolan M."/>
            <person name="Labutti K."/>
            <person name="Barry K."/>
            <person name="Goldstein A."/>
            <person name="Labbe J."/>
            <person name="Schadt C."/>
            <person name="Tuskan G."/>
            <person name="Grigoriev I."/>
            <person name="Martin F."/>
            <person name="Vilgalys R."/>
            <person name="Bonito G."/>
        </authorList>
    </citation>
    <scope>NUCLEOTIDE SEQUENCE [LARGE SCALE GENOMIC DNA]</scope>
    <source>
        <strain evidence="3 4">AG-77</strain>
    </source>
</reference>
<evidence type="ECO:0000313" key="3">
    <source>
        <dbReference type="EMBL" id="OAQ25415.1"/>
    </source>
</evidence>
<dbReference type="STRING" id="1314771.A0A197JJS8"/>
<feature type="compositionally biased region" description="Low complexity" evidence="1">
    <location>
        <begin position="144"/>
        <end position="160"/>
    </location>
</feature>
<evidence type="ECO:0000313" key="4">
    <source>
        <dbReference type="Proteomes" id="UP000078512"/>
    </source>
</evidence>